<reference evidence="9 10" key="1">
    <citation type="journal article" date="2018" name="Genome Announc.">
        <title>Genome Sequence of Geothermobacter sp. HR-1 Iron Reducer from the Loihi Seamount.</title>
        <authorList>
            <person name="Smith H."/>
            <person name="Abuyen K."/>
            <person name="Tremblay J."/>
            <person name="Savalia P."/>
            <person name="Perez-Rodriguez I."/>
            <person name="Emerson D."/>
            <person name="Tully B."/>
            <person name="Amend J."/>
        </authorList>
    </citation>
    <scope>NUCLEOTIDE SEQUENCE [LARGE SCALE GENOMIC DNA]</scope>
    <source>
        <strain evidence="9 10">HR-1</strain>
    </source>
</reference>
<dbReference type="InterPro" id="IPR004763">
    <property type="entry name" value="CusA-like"/>
</dbReference>
<evidence type="ECO:0000256" key="2">
    <source>
        <dbReference type="ARBA" id="ARBA00010942"/>
    </source>
</evidence>
<dbReference type="PANTHER" id="PTHR32063">
    <property type="match status" value="1"/>
</dbReference>
<dbReference type="OrthoDB" id="9798415at2"/>
<feature type="transmembrane region" description="Helical" evidence="8">
    <location>
        <begin position="441"/>
        <end position="458"/>
    </location>
</feature>
<name>A0A2K2HDI5_9BACT</name>
<evidence type="ECO:0000313" key="9">
    <source>
        <dbReference type="EMBL" id="PNU21313.1"/>
    </source>
</evidence>
<dbReference type="SUPFAM" id="SSF82693">
    <property type="entry name" value="Multidrug efflux transporter AcrB pore domain, PN1, PN2, PC1 and PC2 subdomains"/>
    <property type="match status" value="2"/>
</dbReference>
<dbReference type="Proteomes" id="UP000236340">
    <property type="component" value="Unassembled WGS sequence"/>
</dbReference>
<proteinExistence type="inferred from homology"/>
<feature type="transmembrane region" description="Helical" evidence="8">
    <location>
        <begin position="342"/>
        <end position="358"/>
    </location>
</feature>
<keyword evidence="7 8" id="KW-0472">Membrane</keyword>
<keyword evidence="3" id="KW-0813">Transport</keyword>
<dbReference type="Pfam" id="PF00873">
    <property type="entry name" value="ACR_tran"/>
    <property type="match status" value="1"/>
</dbReference>
<feature type="transmembrane region" description="Helical" evidence="8">
    <location>
        <begin position="527"/>
        <end position="546"/>
    </location>
</feature>
<dbReference type="EMBL" id="PPFX01000004">
    <property type="protein sequence ID" value="PNU21313.1"/>
    <property type="molecule type" value="Genomic_DNA"/>
</dbReference>
<dbReference type="Gene3D" id="3.30.70.1430">
    <property type="entry name" value="Multidrug efflux transporter AcrB pore domain"/>
    <property type="match status" value="2"/>
</dbReference>
<dbReference type="GO" id="GO:0042910">
    <property type="term" value="F:xenobiotic transmembrane transporter activity"/>
    <property type="evidence" value="ECO:0007669"/>
    <property type="project" value="TreeGrafter"/>
</dbReference>
<dbReference type="GO" id="GO:0005886">
    <property type="term" value="C:plasma membrane"/>
    <property type="evidence" value="ECO:0007669"/>
    <property type="project" value="UniProtKB-SubCell"/>
</dbReference>
<dbReference type="SUPFAM" id="SSF82866">
    <property type="entry name" value="Multidrug efflux transporter AcrB transmembrane domain"/>
    <property type="match status" value="2"/>
</dbReference>
<dbReference type="Gene3D" id="3.30.70.1320">
    <property type="entry name" value="Multidrug efflux transporter AcrB pore domain like"/>
    <property type="match status" value="1"/>
</dbReference>
<comment type="subcellular location">
    <subcellularLocation>
        <location evidence="1">Cell membrane</location>
        <topology evidence="1">Multi-pass membrane protein</topology>
    </subcellularLocation>
</comment>
<dbReference type="RefSeq" id="WP_103114344.1">
    <property type="nucleotide sequence ID" value="NZ_PPFX01000004.1"/>
</dbReference>
<feature type="transmembrane region" description="Helical" evidence="8">
    <location>
        <begin position="390"/>
        <end position="411"/>
    </location>
</feature>
<evidence type="ECO:0000313" key="10">
    <source>
        <dbReference type="Proteomes" id="UP000236340"/>
    </source>
</evidence>
<dbReference type="PANTHER" id="PTHR32063:SF19">
    <property type="entry name" value="CATION EFFLUX SYSTEM PROTEIN CUSA"/>
    <property type="match status" value="1"/>
</dbReference>
<dbReference type="Gene3D" id="1.20.1640.10">
    <property type="entry name" value="Multidrug efflux transporter AcrB transmembrane domain"/>
    <property type="match status" value="2"/>
</dbReference>
<feature type="transmembrane region" description="Helical" evidence="8">
    <location>
        <begin position="975"/>
        <end position="991"/>
    </location>
</feature>
<dbReference type="Gene3D" id="3.30.2090.10">
    <property type="entry name" value="Multidrug efflux transporter AcrB TolC docking domain, DN and DC subdomains"/>
    <property type="match status" value="2"/>
</dbReference>
<dbReference type="AlphaFoldDB" id="A0A2K2HDI5"/>
<feature type="transmembrane region" description="Helical" evidence="8">
    <location>
        <begin position="867"/>
        <end position="884"/>
    </location>
</feature>
<protein>
    <submittedName>
        <fullName evidence="9">CusA/CzcA family heavy metal efflux RND transporter</fullName>
    </submittedName>
</protein>
<accession>A0A2K2HDI5</accession>
<feature type="transmembrane region" description="Helical" evidence="8">
    <location>
        <begin position="365"/>
        <end position="384"/>
    </location>
</feature>
<dbReference type="Gene3D" id="3.30.70.1440">
    <property type="entry name" value="Multidrug efflux transporter AcrB pore domain"/>
    <property type="match status" value="1"/>
</dbReference>
<dbReference type="NCBIfam" id="TIGR00914">
    <property type="entry name" value="2A0601"/>
    <property type="match status" value="1"/>
</dbReference>
<feature type="transmembrane region" description="Helical" evidence="8">
    <location>
        <begin position="891"/>
        <end position="911"/>
    </location>
</feature>
<organism evidence="9 10">
    <name type="scientific">Geothermobacter hydrogeniphilus</name>
    <dbReference type="NCBI Taxonomy" id="1969733"/>
    <lineage>
        <taxon>Bacteria</taxon>
        <taxon>Pseudomonadati</taxon>
        <taxon>Thermodesulfobacteriota</taxon>
        <taxon>Desulfuromonadia</taxon>
        <taxon>Desulfuromonadales</taxon>
        <taxon>Geothermobacteraceae</taxon>
        <taxon>Geothermobacter</taxon>
    </lineage>
</organism>
<dbReference type="PRINTS" id="PR00702">
    <property type="entry name" value="ACRIFLAVINRP"/>
</dbReference>
<comment type="similarity">
    <text evidence="2">Belongs to the resistance-nodulation-cell division (RND) (TC 2.A.6) family.</text>
</comment>
<dbReference type="InterPro" id="IPR027463">
    <property type="entry name" value="AcrB_DN_DC_subdom"/>
</dbReference>
<gene>
    <name evidence="9" type="ORF">C2E25_03200</name>
</gene>
<keyword evidence="4" id="KW-1003">Cell membrane</keyword>
<feature type="transmembrane region" description="Helical" evidence="8">
    <location>
        <begin position="1003"/>
        <end position="1029"/>
    </location>
</feature>
<dbReference type="SUPFAM" id="SSF82714">
    <property type="entry name" value="Multidrug efflux transporter AcrB TolC docking domain, DN and DC subdomains"/>
    <property type="match status" value="2"/>
</dbReference>
<feature type="transmembrane region" description="Helical" evidence="8">
    <location>
        <begin position="478"/>
        <end position="497"/>
    </location>
</feature>
<dbReference type="InterPro" id="IPR001036">
    <property type="entry name" value="Acrflvin-R"/>
</dbReference>
<evidence type="ECO:0000256" key="7">
    <source>
        <dbReference type="ARBA" id="ARBA00023136"/>
    </source>
</evidence>
<evidence type="ECO:0000256" key="3">
    <source>
        <dbReference type="ARBA" id="ARBA00022448"/>
    </source>
</evidence>
<evidence type="ECO:0000256" key="6">
    <source>
        <dbReference type="ARBA" id="ARBA00022989"/>
    </source>
</evidence>
<sequence length="1047" mass="115641">MLRKLIEASVRNQFLVALAVVAAIGAGIFAFKRIPLDALPDVSDVQVIIFTEWPGQPPQIIEDQVTYPITTTMLAVANAKVVRGYSFFGLSFVYVIFEDGTDIYWARSRVLEYLSFVQNQLPPGITPVLGPDATPVGWVFEYALVDHSGQHDLAELRSLQDWYVRYQLQTVPGVANVASVGGFVKQYQVNIDPNKLLAYNQPLSKVIRAVRRSNNDVGGRVVEYAETEYMVEGIGYIGSVKDIEQIPVGVDMNGTPILIRDVANVSLGPEIRRGAIDLDGLGETAVGIVEMRYWNNALDVINRVKQKIEELKPGLPEGVEIVPIYDRSALIHRAQNTLRGKLIEESIIVALVCVIFLLHLRSAFVAIFTLPVGILIAMTVMYFQGLGANIMSLGGIAIAIGAMVDGAIVMIENAHKHLERDRGRKPHWDIIVDSTKEVGPALFYSLMIIAVSFLPVFALTGQSGRMFTPLAFTKTYSMAAAAILSITIVPILMGYLIRGRILPEHKNPVNRILSKLYRPVLKAALKLRWVVLAAALAFLVLTIIPYRQLGSEFIPPLNEGDLLYMPSMLPGVSITEATAVAQQTNQLIMTLPEVKHSLAKVGRARSPLDPAPLSMLETTIILKPEEEWRPGMTIEKLSDELDRLVRLPGVTNAWVMPIKTRIDMLSTGIKTPVGIKLTGPDLKVLQKLGEEIEPVVRGLPGTRSVFAERVAGGYYLDFVIKRDQAARYGLTVDDINDVIQSAIGGKNVTRTVEGLERYPVNVRYARDLRHNPEELRRVLIATPTGAQIPIEQVADIFPRMGPPSIKTEGARPQAWIYVDINADQDVGSYVEKAKALIEEKITIPPGYSIQWSGQYEYIQEARARLKVVVPVTLLIVFLLLFLNFRNLTEVLIVMLTVPFSVLGGIWFMYLLGYNISVAVMVGFIALVGVAVEIGVVMIIYLDQAFEKKRAEKGPLDREGLYDAVMEGAAERVRPITMTACAIIGGLLPIMWSQETGARVMKRIAAPMVGGMVSATLLTLILVPVVYLIWRSWQLRGAKQPEETDSEG</sequence>
<evidence type="ECO:0000256" key="1">
    <source>
        <dbReference type="ARBA" id="ARBA00004651"/>
    </source>
</evidence>
<dbReference type="GO" id="GO:0008324">
    <property type="term" value="F:monoatomic cation transmembrane transporter activity"/>
    <property type="evidence" value="ECO:0007669"/>
    <property type="project" value="InterPro"/>
</dbReference>
<feature type="transmembrane region" description="Helical" evidence="8">
    <location>
        <begin position="917"/>
        <end position="941"/>
    </location>
</feature>
<evidence type="ECO:0000256" key="8">
    <source>
        <dbReference type="SAM" id="Phobius"/>
    </source>
</evidence>
<evidence type="ECO:0000256" key="4">
    <source>
        <dbReference type="ARBA" id="ARBA00022475"/>
    </source>
</evidence>
<evidence type="ECO:0000256" key="5">
    <source>
        <dbReference type="ARBA" id="ARBA00022692"/>
    </source>
</evidence>
<keyword evidence="5 8" id="KW-0812">Transmembrane</keyword>
<comment type="caution">
    <text evidence="9">The sequence shown here is derived from an EMBL/GenBank/DDBJ whole genome shotgun (WGS) entry which is preliminary data.</text>
</comment>
<keyword evidence="6 8" id="KW-1133">Transmembrane helix</keyword>